<name>A0A9X1VD38_9BACT</name>
<dbReference type="EMBL" id="JALBGC010000001">
    <property type="protein sequence ID" value="MCI1186388.1"/>
    <property type="molecule type" value="Genomic_DNA"/>
</dbReference>
<dbReference type="RefSeq" id="WP_241934663.1">
    <property type="nucleotide sequence ID" value="NZ_JALBGC010000001.1"/>
</dbReference>
<sequence length="206" mass="23204">MRYSALGSAALLLCLGCARLSYPGRTAVAGDASALRALQPKFTTTLYRTQIDVVGKHLSGLLFFKKQPDESFRVVFTNEMGLNFFDFRFADHQFTVEHCIDQLNKKAVINQLHKDIGFVLMTDLDYAQGKVFVQDQQRFYTFASSKETTTYVTDAATREISRIENASARKEKVLVTLKGRTGGMPDSVFIDHKLFPFTIALKQIAR</sequence>
<comment type="caution">
    <text evidence="1">The sequence shown here is derived from an EMBL/GenBank/DDBJ whole genome shotgun (WGS) entry which is preliminary data.</text>
</comment>
<gene>
    <name evidence="1" type="ORF">MON38_03080</name>
</gene>
<protein>
    <recommendedName>
        <fullName evidence="3">DUF4292 domain-containing protein</fullName>
    </recommendedName>
</protein>
<reference evidence="1" key="1">
    <citation type="submission" date="2022-03" db="EMBL/GenBank/DDBJ databases">
        <title>Bacterial whole genome sequence for Hymenobacter sp. DH14.</title>
        <authorList>
            <person name="Le V."/>
        </authorList>
    </citation>
    <scope>NUCLEOTIDE SEQUENCE</scope>
    <source>
        <strain evidence="1">DH14</strain>
    </source>
</reference>
<keyword evidence="2" id="KW-1185">Reference proteome</keyword>
<evidence type="ECO:0000313" key="2">
    <source>
        <dbReference type="Proteomes" id="UP001139193"/>
    </source>
</evidence>
<proteinExistence type="predicted"/>
<evidence type="ECO:0008006" key="3">
    <source>
        <dbReference type="Google" id="ProtNLM"/>
    </source>
</evidence>
<evidence type="ECO:0000313" key="1">
    <source>
        <dbReference type="EMBL" id="MCI1186388.1"/>
    </source>
</evidence>
<accession>A0A9X1VD38</accession>
<organism evidence="1 2">
    <name type="scientific">Hymenobacter cyanobacteriorum</name>
    <dbReference type="NCBI Taxonomy" id="2926463"/>
    <lineage>
        <taxon>Bacteria</taxon>
        <taxon>Pseudomonadati</taxon>
        <taxon>Bacteroidota</taxon>
        <taxon>Cytophagia</taxon>
        <taxon>Cytophagales</taxon>
        <taxon>Hymenobacteraceae</taxon>
        <taxon>Hymenobacter</taxon>
    </lineage>
</organism>
<dbReference type="AlphaFoldDB" id="A0A9X1VD38"/>
<dbReference type="Proteomes" id="UP001139193">
    <property type="component" value="Unassembled WGS sequence"/>
</dbReference>